<dbReference type="Proteomes" id="UP000095283">
    <property type="component" value="Unplaced"/>
</dbReference>
<organism evidence="1 2">
    <name type="scientific">Heterorhabditis bacteriophora</name>
    <name type="common">Entomopathogenic nematode worm</name>
    <dbReference type="NCBI Taxonomy" id="37862"/>
    <lineage>
        <taxon>Eukaryota</taxon>
        <taxon>Metazoa</taxon>
        <taxon>Ecdysozoa</taxon>
        <taxon>Nematoda</taxon>
        <taxon>Chromadorea</taxon>
        <taxon>Rhabditida</taxon>
        <taxon>Rhabditina</taxon>
        <taxon>Rhabditomorpha</taxon>
        <taxon>Strongyloidea</taxon>
        <taxon>Heterorhabditidae</taxon>
        <taxon>Heterorhabditis</taxon>
    </lineage>
</organism>
<evidence type="ECO:0000313" key="1">
    <source>
        <dbReference type="Proteomes" id="UP000095283"/>
    </source>
</evidence>
<protein>
    <submittedName>
        <fullName evidence="2">HTH_Tnp_Tc3_2 domain-containing protein</fullName>
    </submittedName>
</protein>
<keyword evidence="1" id="KW-1185">Reference proteome</keyword>
<dbReference type="InterPro" id="IPR036397">
    <property type="entry name" value="RNaseH_sf"/>
</dbReference>
<dbReference type="Gene3D" id="3.30.420.10">
    <property type="entry name" value="Ribonuclease H-like superfamily/Ribonuclease H"/>
    <property type="match status" value="1"/>
</dbReference>
<evidence type="ECO:0000313" key="2">
    <source>
        <dbReference type="WBParaSite" id="Hba_10869"/>
    </source>
</evidence>
<name>A0A1I7X0B0_HETBA</name>
<accession>A0A1I7X0B0</accession>
<dbReference type="PANTHER" id="PTHR46068">
    <property type="entry name" value="PROTEIN CBG27172"/>
    <property type="match status" value="1"/>
</dbReference>
<dbReference type="PANTHER" id="PTHR46068:SF1">
    <property type="entry name" value="TRANSPOSASE IS30-LIKE HTH DOMAIN-CONTAINING PROTEIN"/>
    <property type="match status" value="1"/>
</dbReference>
<proteinExistence type="predicted"/>
<dbReference type="AlphaFoldDB" id="A0A1I7X0B0"/>
<reference evidence="2" key="1">
    <citation type="submission" date="2016-11" db="UniProtKB">
        <authorList>
            <consortium name="WormBaseParasite"/>
        </authorList>
    </citation>
    <scope>IDENTIFICATION</scope>
</reference>
<dbReference type="WBParaSite" id="Hba_10869">
    <property type="protein sequence ID" value="Hba_10869"/>
    <property type="gene ID" value="Hba_10869"/>
</dbReference>
<sequence>MRNMASNLNISPTSVRRILKHEVRFYPHKICRIHTLAEKMKAHRYEKARKLLSIVWRGRTSNILFTHEKILTVNSTCNGQNNRQLLQRGQQRSEKASVNVRTKAPLVFAENNVTINEKYYQNEILLKVVVP</sequence>
<dbReference type="GO" id="GO:0003676">
    <property type="term" value="F:nucleic acid binding"/>
    <property type="evidence" value="ECO:0007669"/>
    <property type="project" value="InterPro"/>
</dbReference>